<accession>A0A5B7HI78</accession>
<name>A0A5B7HI78_PORTR</name>
<feature type="compositionally biased region" description="Low complexity" evidence="1">
    <location>
        <begin position="101"/>
        <end position="118"/>
    </location>
</feature>
<dbReference type="Proteomes" id="UP000324222">
    <property type="component" value="Unassembled WGS sequence"/>
</dbReference>
<comment type="caution">
    <text evidence="2">The sequence shown here is derived from an EMBL/GenBank/DDBJ whole genome shotgun (WGS) entry which is preliminary data.</text>
</comment>
<proteinExistence type="predicted"/>
<dbReference type="AlphaFoldDB" id="A0A5B7HI78"/>
<evidence type="ECO:0000256" key="1">
    <source>
        <dbReference type="SAM" id="MobiDB-lite"/>
    </source>
</evidence>
<sequence length="134" mass="14938">MRVSTITIRVSKITKRFHVSTITKRFHVSTITKRFHDSDTSFHDNDASVLDKDTIFHDNDASFHDNGVISVSTITTRFYDNVAGVVIALRHFGELICTGTRSNPSSPRVLPSSPVGVREVTMQPCRASHGSHEQ</sequence>
<gene>
    <name evidence="2" type="ORF">E2C01_063856</name>
</gene>
<protein>
    <submittedName>
        <fullName evidence="2">Uncharacterized protein</fullName>
    </submittedName>
</protein>
<evidence type="ECO:0000313" key="3">
    <source>
        <dbReference type="Proteomes" id="UP000324222"/>
    </source>
</evidence>
<evidence type="ECO:0000313" key="2">
    <source>
        <dbReference type="EMBL" id="MPC69626.1"/>
    </source>
</evidence>
<dbReference type="EMBL" id="VSRR010029738">
    <property type="protein sequence ID" value="MPC69626.1"/>
    <property type="molecule type" value="Genomic_DNA"/>
</dbReference>
<keyword evidence="3" id="KW-1185">Reference proteome</keyword>
<reference evidence="2 3" key="1">
    <citation type="submission" date="2019-05" db="EMBL/GenBank/DDBJ databases">
        <title>Another draft genome of Portunus trituberculatus and its Hox gene families provides insights of decapod evolution.</title>
        <authorList>
            <person name="Jeong J.-H."/>
            <person name="Song I."/>
            <person name="Kim S."/>
            <person name="Choi T."/>
            <person name="Kim D."/>
            <person name="Ryu S."/>
            <person name="Kim W."/>
        </authorList>
    </citation>
    <scope>NUCLEOTIDE SEQUENCE [LARGE SCALE GENOMIC DNA]</scope>
    <source>
        <tissue evidence="2">Muscle</tissue>
    </source>
</reference>
<feature type="region of interest" description="Disordered" evidence="1">
    <location>
        <begin position="100"/>
        <end position="119"/>
    </location>
</feature>
<organism evidence="2 3">
    <name type="scientific">Portunus trituberculatus</name>
    <name type="common">Swimming crab</name>
    <name type="synonym">Neptunus trituberculatus</name>
    <dbReference type="NCBI Taxonomy" id="210409"/>
    <lineage>
        <taxon>Eukaryota</taxon>
        <taxon>Metazoa</taxon>
        <taxon>Ecdysozoa</taxon>
        <taxon>Arthropoda</taxon>
        <taxon>Crustacea</taxon>
        <taxon>Multicrustacea</taxon>
        <taxon>Malacostraca</taxon>
        <taxon>Eumalacostraca</taxon>
        <taxon>Eucarida</taxon>
        <taxon>Decapoda</taxon>
        <taxon>Pleocyemata</taxon>
        <taxon>Brachyura</taxon>
        <taxon>Eubrachyura</taxon>
        <taxon>Portunoidea</taxon>
        <taxon>Portunidae</taxon>
        <taxon>Portuninae</taxon>
        <taxon>Portunus</taxon>
    </lineage>
</organism>